<dbReference type="Proteomes" id="UP000008237">
    <property type="component" value="Unassembled WGS sequence"/>
</dbReference>
<organism evidence="4">
    <name type="scientific">Harpegnathos saltator</name>
    <name type="common">Jerdon's jumping ant</name>
    <dbReference type="NCBI Taxonomy" id="610380"/>
    <lineage>
        <taxon>Eukaryota</taxon>
        <taxon>Metazoa</taxon>
        <taxon>Ecdysozoa</taxon>
        <taxon>Arthropoda</taxon>
        <taxon>Hexapoda</taxon>
        <taxon>Insecta</taxon>
        <taxon>Pterygota</taxon>
        <taxon>Neoptera</taxon>
        <taxon>Endopterygota</taxon>
        <taxon>Hymenoptera</taxon>
        <taxon>Apocrita</taxon>
        <taxon>Aculeata</taxon>
        <taxon>Formicoidea</taxon>
        <taxon>Formicidae</taxon>
        <taxon>Ponerinae</taxon>
        <taxon>Ponerini</taxon>
        <taxon>Harpegnathos</taxon>
    </lineage>
</organism>
<reference evidence="3 4" key="1">
    <citation type="journal article" date="2010" name="Science">
        <title>Genomic comparison of the ants Camponotus floridanus and Harpegnathos saltator.</title>
        <authorList>
            <person name="Bonasio R."/>
            <person name="Zhang G."/>
            <person name="Ye C."/>
            <person name="Mutti N.S."/>
            <person name="Fang X."/>
            <person name="Qin N."/>
            <person name="Donahue G."/>
            <person name="Yang P."/>
            <person name="Li Q."/>
            <person name="Li C."/>
            <person name="Zhang P."/>
            <person name="Huang Z."/>
            <person name="Berger S.L."/>
            <person name="Reinberg D."/>
            <person name="Wang J."/>
            <person name="Liebig J."/>
        </authorList>
    </citation>
    <scope>NUCLEOTIDE SEQUENCE [LARGE SCALE GENOMIC DNA]</scope>
    <source>
        <strain evidence="3 4">R22 G/1</strain>
    </source>
</reference>
<dbReference type="OrthoDB" id="10035433at2759"/>
<dbReference type="AlphaFoldDB" id="E2BZ24"/>
<dbReference type="InterPro" id="IPR021896">
    <property type="entry name" value="THAP9-like_HTH"/>
</dbReference>
<dbReference type="EMBL" id="GL451549">
    <property type="protein sequence ID" value="EFN79063.1"/>
    <property type="molecule type" value="Genomic_DNA"/>
</dbReference>
<proteinExistence type="predicted"/>
<dbReference type="Pfam" id="PF12017">
    <property type="entry name" value="Tnp_P_element"/>
    <property type="match status" value="1"/>
</dbReference>
<feature type="region of interest" description="Disordered" evidence="1">
    <location>
        <begin position="80"/>
        <end position="129"/>
    </location>
</feature>
<feature type="compositionally biased region" description="Basic and acidic residues" evidence="1">
    <location>
        <begin position="106"/>
        <end position="117"/>
    </location>
</feature>
<dbReference type="STRING" id="610380.E2BZ24"/>
<sequence length="176" mass="20363">MFRTKNLLEREGSDIITKNFSGHIGEIFQNEWKNANRNKKGYRYSDEIKKFAVTLHFYSPKAYNYCREILKCRLGVVQDSSTDGDTINEKEDSNKSSTSTTSYGKKKYETEERKYETNRGSTCRGNGTTKEITPLEIEEGRNIAMGQAKPEVQTYEEYNGFKRVCGPLHFPTWHIS</sequence>
<name>E2BZ24_HARSA</name>
<protein>
    <recommendedName>
        <fullName evidence="2">THAP9-like helix-turn-helix domain-containing protein</fullName>
    </recommendedName>
</protein>
<feature type="compositionally biased region" description="Polar residues" evidence="1">
    <location>
        <begin position="118"/>
        <end position="129"/>
    </location>
</feature>
<evidence type="ECO:0000313" key="3">
    <source>
        <dbReference type="EMBL" id="EFN79063.1"/>
    </source>
</evidence>
<evidence type="ECO:0000259" key="2">
    <source>
        <dbReference type="Pfam" id="PF12017"/>
    </source>
</evidence>
<accession>E2BZ24</accession>
<dbReference type="InParanoid" id="E2BZ24"/>
<evidence type="ECO:0000313" key="4">
    <source>
        <dbReference type="Proteomes" id="UP000008237"/>
    </source>
</evidence>
<gene>
    <name evidence="3" type="ORF">EAI_03846</name>
</gene>
<evidence type="ECO:0000256" key="1">
    <source>
        <dbReference type="SAM" id="MobiDB-lite"/>
    </source>
</evidence>
<keyword evidence="4" id="KW-1185">Reference proteome</keyword>
<feature type="domain" description="THAP9-like helix-turn-helix" evidence="2">
    <location>
        <begin position="4"/>
        <end position="71"/>
    </location>
</feature>